<dbReference type="AlphaFoldDB" id="A0AA39XNS2"/>
<proteinExistence type="predicted"/>
<feature type="non-terminal residue" evidence="1">
    <location>
        <position position="1"/>
    </location>
</feature>
<evidence type="ECO:0000313" key="2">
    <source>
        <dbReference type="Proteomes" id="UP001174934"/>
    </source>
</evidence>
<reference evidence="1" key="1">
    <citation type="submission" date="2023-06" db="EMBL/GenBank/DDBJ databases">
        <title>Genome-scale phylogeny and comparative genomics of the fungal order Sordariales.</title>
        <authorList>
            <consortium name="Lawrence Berkeley National Laboratory"/>
            <person name="Hensen N."/>
            <person name="Bonometti L."/>
            <person name="Westerberg I."/>
            <person name="Brannstrom I.O."/>
            <person name="Guillou S."/>
            <person name="Cros-Aarteil S."/>
            <person name="Calhoun S."/>
            <person name="Haridas S."/>
            <person name="Kuo A."/>
            <person name="Mondo S."/>
            <person name="Pangilinan J."/>
            <person name="Riley R."/>
            <person name="LaButti K."/>
            <person name="Andreopoulos B."/>
            <person name="Lipzen A."/>
            <person name="Chen C."/>
            <person name="Yanf M."/>
            <person name="Daum C."/>
            <person name="Ng V."/>
            <person name="Clum A."/>
            <person name="Steindorff A."/>
            <person name="Ohm R."/>
            <person name="Martin F."/>
            <person name="Silar P."/>
            <person name="Natvig D."/>
            <person name="Lalanne C."/>
            <person name="Gautier V."/>
            <person name="Ament-velasquez S.L."/>
            <person name="Kruys A."/>
            <person name="Hutchinson M.I."/>
            <person name="Powell A.J."/>
            <person name="Barry K."/>
            <person name="Miller A.N."/>
            <person name="Grigoriev I.V."/>
            <person name="Debuchy R."/>
            <person name="Gladieux P."/>
            <person name="Thoren M.H."/>
            <person name="Johannesson H."/>
        </authorList>
    </citation>
    <scope>NUCLEOTIDE SEQUENCE</scope>
    <source>
        <strain evidence="1">SMH3391-2</strain>
    </source>
</reference>
<evidence type="ECO:0000313" key="1">
    <source>
        <dbReference type="EMBL" id="KAK0637442.1"/>
    </source>
</evidence>
<keyword evidence="2" id="KW-1185">Reference proteome</keyword>
<dbReference type="EMBL" id="JAULSR010000001">
    <property type="protein sequence ID" value="KAK0637442.1"/>
    <property type="molecule type" value="Genomic_DNA"/>
</dbReference>
<accession>A0AA39XNS2</accession>
<sequence length="140" mass="16027">VDAIVNAPTEQLRIVMRALCADYGVLTRAKEFFAKVQEREEQLKASSNAGKRKLSALLETCIQCEEPLFEDDSDKDCYYHNVDHESSAWNDWDERCFGRVDTEENRKSYPKGFLYDCYNGDGDSEGCCKVGRHRAVGDKR</sequence>
<feature type="non-terminal residue" evidence="1">
    <location>
        <position position="140"/>
    </location>
</feature>
<dbReference type="PANTHER" id="PTHR38167">
    <property type="entry name" value="C2H2-TYPE DOMAIN-CONTAINING PROTEIN"/>
    <property type="match status" value="1"/>
</dbReference>
<dbReference type="Proteomes" id="UP001174934">
    <property type="component" value="Unassembled WGS sequence"/>
</dbReference>
<name>A0AA39XNS2_9PEZI</name>
<protein>
    <submittedName>
        <fullName evidence="1">Uncharacterized protein</fullName>
    </submittedName>
</protein>
<gene>
    <name evidence="1" type="ORF">B0T17DRAFT_464177</name>
</gene>
<organism evidence="1 2">
    <name type="scientific">Bombardia bombarda</name>
    <dbReference type="NCBI Taxonomy" id="252184"/>
    <lineage>
        <taxon>Eukaryota</taxon>
        <taxon>Fungi</taxon>
        <taxon>Dikarya</taxon>
        <taxon>Ascomycota</taxon>
        <taxon>Pezizomycotina</taxon>
        <taxon>Sordariomycetes</taxon>
        <taxon>Sordariomycetidae</taxon>
        <taxon>Sordariales</taxon>
        <taxon>Lasiosphaeriaceae</taxon>
        <taxon>Bombardia</taxon>
    </lineage>
</organism>
<dbReference type="PANTHER" id="PTHR38167:SF1">
    <property type="entry name" value="C2H2-TYPE DOMAIN-CONTAINING PROTEIN"/>
    <property type="match status" value="1"/>
</dbReference>
<comment type="caution">
    <text evidence="1">The sequence shown here is derived from an EMBL/GenBank/DDBJ whole genome shotgun (WGS) entry which is preliminary data.</text>
</comment>